<gene>
    <name evidence="2" type="ORF">N7496_005359</name>
</gene>
<reference evidence="2" key="1">
    <citation type="submission" date="2022-11" db="EMBL/GenBank/DDBJ databases">
        <authorList>
            <person name="Petersen C."/>
        </authorList>
    </citation>
    <scope>NUCLEOTIDE SEQUENCE</scope>
    <source>
        <strain evidence="2">IBT 29864</strain>
    </source>
</reference>
<dbReference type="AlphaFoldDB" id="A0A9W9VFU7"/>
<evidence type="ECO:0000313" key="3">
    <source>
        <dbReference type="Proteomes" id="UP001147782"/>
    </source>
</evidence>
<sequence length="86" mass="9102">MGQTSSPMLAPIETKPTSHRNPLGPTGHTSTHGVGPSGIPNVYAPPSLPIRKPLQPLTHAGLRLVIWAGGEEKTWRGAHQILSLAE</sequence>
<evidence type="ECO:0000313" key="2">
    <source>
        <dbReference type="EMBL" id="KAJ5377950.1"/>
    </source>
</evidence>
<dbReference type="GeneID" id="81437467"/>
<evidence type="ECO:0000256" key="1">
    <source>
        <dbReference type="SAM" id="MobiDB-lite"/>
    </source>
</evidence>
<comment type="caution">
    <text evidence="2">The sequence shown here is derived from an EMBL/GenBank/DDBJ whole genome shotgun (WGS) entry which is preliminary data.</text>
</comment>
<reference evidence="2" key="2">
    <citation type="journal article" date="2023" name="IMA Fungus">
        <title>Comparative genomic study of the Penicillium genus elucidates a diverse pangenome and 15 lateral gene transfer events.</title>
        <authorList>
            <person name="Petersen C."/>
            <person name="Sorensen T."/>
            <person name="Nielsen M.R."/>
            <person name="Sondergaard T.E."/>
            <person name="Sorensen J.L."/>
            <person name="Fitzpatrick D.A."/>
            <person name="Frisvad J.C."/>
            <person name="Nielsen K.L."/>
        </authorList>
    </citation>
    <scope>NUCLEOTIDE SEQUENCE</scope>
    <source>
        <strain evidence="2">IBT 29864</strain>
    </source>
</reference>
<dbReference type="RefSeq" id="XP_056556813.1">
    <property type="nucleotide sequence ID" value="XM_056698288.1"/>
</dbReference>
<protein>
    <submittedName>
        <fullName evidence="2">Uncharacterized protein</fullName>
    </submittedName>
</protein>
<accession>A0A9W9VFU7</accession>
<dbReference type="Proteomes" id="UP001147782">
    <property type="component" value="Unassembled WGS sequence"/>
</dbReference>
<proteinExistence type="predicted"/>
<name>A0A9W9VFU7_9EURO</name>
<feature type="region of interest" description="Disordered" evidence="1">
    <location>
        <begin position="1"/>
        <end position="48"/>
    </location>
</feature>
<keyword evidence="3" id="KW-1185">Reference proteome</keyword>
<organism evidence="2 3">
    <name type="scientific">Penicillium cataractarum</name>
    <dbReference type="NCBI Taxonomy" id="2100454"/>
    <lineage>
        <taxon>Eukaryota</taxon>
        <taxon>Fungi</taxon>
        <taxon>Dikarya</taxon>
        <taxon>Ascomycota</taxon>
        <taxon>Pezizomycotina</taxon>
        <taxon>Eurotiomycetes</taxon>
        <taxon>Eurotiomycetidae</taxon>
        <taxon>Eurotiales</taxon>
        <taxon>Aspergillaceae</taxon>
        <taxon>Penicillium</taxon>
    </lineage>
</organism>
<dbReference type="EMBL" id="JAPZBS010000004">
    <property type="protein sequence ID" value="KAJ5377950.1"/>
    <property type="molecule type" value="Genomic_DNA"/>
</dbReference>